<proteinExistence type="predicted"/>
<comment type="caution">
    <text evidence="2">The sequence shown here is derived from an EMBL/GenBank/DDBJ whole genome shotgun (WGS) entry which is preliminary data.</text>
</comment>
<keyword evidence="3" id="KW-1185">Reference proteome</keyword>
<protein>
    <recommendedName>
        <fullName evidence="4">DUF1985 domain-containing protein</fullName>
    </recommendedName>
</protein>
<evidence type="ECO:0000313" key="3">
    <source>
        <dbReference type="Proteomes" id="UP000237105"/>
    </source>
</evidence>
<organism evidence="2 3">
    <name type="scientific">Parasponia andersonii</name>
    <name type="common">Sponia andersonii</name>
    <dbReference type="NCBI Taxonomy" id="3476"/>
    <lineage>
        <taxon>Eukaryota</taxon>
        <taxon>Viridiplantae</taxon>
        <taxon>Streptophyta</taxon>
        <taxon>Embryophyta</taxon>
        <taxon>Tracheophyta</taxon>
        <taxon>Spermatophyta</taxon>
        <taxon>Magnoliopsida</taxon>
        <taxon>eudicotyledons</taxon>
        <taxon>Gunneridae</taxon>
        <taxon>Pentapetalae</taxon>
        <taxon>rosids</taxon>
        <taxon>fabids</taxon>
        <taxon>Rosales</taxon>
        <taxon>Cannabaceae</taxon>
        <taxon>Parasponia</taxon>
    </lineage>
</organism>
<sequence>MQKLSSIGTQSTKKKGQKNVSEKKDEKLKMAILLFVSEILLNGDKPTYSIDEFLFGLVDDIEVFGQFPWRTYSYNCLLEQLDWAIKSKAEKLHKKNEKKTTHTYIGFMLPLTIGKFP</sequence>
<accession>A0A2P5CT70</accession>
<feature type="region of interest" description="Disordered" evidence="1">
    <location>
        <begin position="1"/>
        <end position="23"/>
    </location>
</feature>
<reference evidence="3" key="1">
    <citation type="submission" date="2016-06" db="EMBL/GenBank/DDBJ databases">
        <title>Parallel loss of symbiosis genes in relatives of nitrogen-fixing non-legume Parasponia.</title>
        <authorList>
            <person name="Van Velzen R."/>
            <person name="Holmer R."/>
            <person name="Bu F."/>
            <person name="Rutten L."/>
            <person name="Van Zeijl A."/>
            <person name="Liu W."/>
            <person name="Santuari L."/>
            <person name="Cao Q."/>
            <person name="Sharma T."/>
            <person name="Shen D."/>
            <person name="Roswanjaya Y."/>
            <person name="Wardhani T."/>
            <person name="Kalhor M.S."/>
            <person name="Jansen J."/>
            <person name="Van den Hoogen J."/>
            <person name="Gungor B."/>
            <person name="Hartog M."/>
            <person name="Hontelez J."/>
            <person name="Verver J."/>
            <person name="Yang W.-C."/>
            <person name="Schijlen E."/>
            <person name="Repin R."/>
            <person name="Schilthuizen M."/>
            <person name="Schranz E."/>
            <person name="Heidstra R."/>
            <person name="Miyata K."/>
            <person name="Fedorova E."/>
            <person name="Kohlen W."/>
            <person name="Bisseling T."/>
            <person name="Smit S."/>
            <person name="Geurts R."/>
        </authorList>
    </citation>
    <scope>NUCLEOTIDE SEQUENCE [LARGE SCALE GENOMIC DNA]</scope>
    <source>
        <strain evidence="3">cv. WU1-14</strain>
    </source>
</reference>
<name>A0A2P5CT70_PARAD</name>
<dbReference type="AlphaFoldDB" id="A0A2P5CT70"/>
<dbReference type="Proteomes" id="UP000237105">
    <property type="component" value="Unassembled WGS sequence"/>
</dbReference>
<dbReference type="EMBL" id="JXTB01000097">
    <property type="protein sequence ID" value="PON64244.1"/>
    <property type="molecule type" value="Genomic_DNA"/>
</dbReference>
<dbReference type="OrthoDB" id="1101036at2759"/>
<feature type="compositionally biased region" description="Polar residues" evidence="1">
    <location>
        <begin position="1"/>
        <end position="11"/>
    </location>
</feature>
<evidence type="ECO:0000313" key="2">
    <source>
        <dbReference type="EMBL" id="PON64244.1"/>
    </source>
</evidence>
<gene>
    <name evidence="2" type="ORF">PanWU01x14_125580</name>
</gene>
<evidence type="ECO:0008006" key="4">
    <source>
        <dbReference type="Google" id="ProtNLM"/>
    </source>
</evidence>
<evidence type="ECO:0000256" key="1">
    <source>
        <dbReference type="SAM" id="MobiDB-lite"/>
    </source>
</evidence>